<organism evidence="1 2">
    <name type="scientific">Manihot esculenta</name>
    <name type="common">Cassava</name>
    <name type="synonym">Jatropha manihot</name>
    <dbReference type="NCBI Taxonomy" id="3983"/>
    <lineage>
        <taxon>Eukaryota</taxon>
        <taxon>Viridiplantae</taxon>
        <taxon>Streptophyta</taxon>
        <taxon>Embryophyta</taxon>
        <taxon>Tracheophyta</taxon>
        <taxon>Spermatophyta</taxon>
        <taxon>Magnoliopsida</taxon>
        <taxon>eudicotyledons</taxon>
        <taxon>Gunneridae</taxon>
        <taxon>Pentapetalae</taxon>
        <taxon>rosids</taxon>
        <taxon>fabids</taxon>
        <taxon>Malpighiales</taxon>
        <taxon>Euphorbiaceae</taxon>
        <taxon>Crotonoideae</taxon>
        <taxon>Manihoteae</taxon>
        <taxon>Manihot</taxon>
    </lineage>
</organism>
<evidence type="ECO:0000313" key="1">
    <source>
        <dbReference type="EMBL" id="KAG8641015.1"/>
    </source>
</evidence>
<keyword evidence="2" id="KW-1185">Reference proteome</keyword>
<accession>A0ACB7GMQ5</accession>
<gene>
    <name evidence="1" type="ORF">MANES_13G092480v8</name>
</gene>
<reference evidence="2" key="1">
    <citation type="journal article" date="2016" name="Nat. Biotechnol.">
        <title>Sequencing wild and cultivated cassava and related species reveals extensive interspecific hybridization and genetic diversity.</title>
        <authorList>
            <person name="Bredeson J.V."/>
            <person name="Lyons J.B."/>
            <person name="Prochnik S.E."/>
            <person name="Wu G.A."/>
            <person name="Ha C.M."/>
            <person name="Edsinger-Gonzales E."/>
            <person name="Grimwood J."/>
            <person name="Schmutz J."/>
            <person name="Rabbi I.Y."/>
            <person name="Egesi C."/>
            <person name="Nauluvula P."/>
            <person name="Lebot V."/>
            <person name="Ndunguru J."/>
            <person name="Mkamilo G."/>
            <person name="Bart R.S."/>
            <person name="Setter T.L."/>
            <person name="Gleadow R.M."/>
            <person name="Kulakow P."/>
            <person name="Ferguson M.E."/>
            <person name="Rounsley S."/>
            <person name="Rokhsar D.S."/>
        </authorList>
    </citation>
    <scope>NUCLEOTIDE SEQUENCE [LARGE SCALE GENOMIC DNA]</scope>
    <source>
        <strain evidence="2">cv. AM560-2</strain>
    </source>
</reference>
<dbReference type="Proteomes" id="UP000091857">
    <property type="component" value="Chromosome 13"/>
</dbReference>
<proteinExistence type="predicted"/>
<name>A0ACB7GMQ5_MANES</name>
<protein>
    <submittedName>
        <fullName evidence="1">Uncharacterized protein</fullName>
    </submittedName>
</protein>
<comment type="caution">
    <text evidence="1">The sequence shown here is derived from an EMBL/GenBank/DDBJ whole genome shotgun (WGS) entry which is preliminary data.</text>
</comment>
<dbReference type="EMBL" id="CM004399">
    <property type="protein sequence ID" value="KAG8641015.1"/>
    <property type="molecule type" value="Genomic_DNA"/>
</dbReference>
<sequence>MTGEKHKCVAEDVLSVGQEPWTKQEVRFRPVNKAIRFFQNDPLVVNIHLNKYEVRQVLVDTGSFVDLLALNIFNKLGLNKNNLAKVSYPLVGLGDTTVTVLGTINLPHVLGDEKQTRELYAKFMVVDIPLTYNVILGRLVLNCHGIVINMHAMCLKLPTPRGLAVFQGKHRSA</sequence>
<evidence type="ECO:0000313" key="2">
    <source>
        <dbReference type="Proteomes" id="UP000091857"/>
    </source>
</evidence>